<protein>
    <submittedName>
        <fullName evidence="1">AAA family ATPase</fullName>
    </submittedName>
</protein>
<dbReference type="EMBL" id="VLXZ01000005">
    <property type="protein sequence ID" value="TSB46622.1"/>
    <property type="molecule type" value="Genomic_DNA"/>
</dbReference>
<dbReference type="AlphaFoldDB" id="A0A553ZYW1"/>
<sequence length="188" mass="21763">MKVIFLFGPQAVGKMTIGEILSEKLSIPLMFNHMTLDVISPFIGWTERTFELSTKLRKDIFRAMVEQPENKGLIFTFVWALDVEEDFKEVQRIKRIFTDTGSEVHFVELEADLETRLFRNKTENRLAKKPSKRDIAASEKELLTSNQKHRLNSKPGEIKESSYYRLNVTNLSPEQAANNIITYLYEGS</sequence>
<dbReference type="SUPFAM" id="SSF52540">
    <property type="entry name" value="P-loop containing nucleoside triphosphate hydrolases"/>
    <property type="match status" value="1"/>
</dbReference>
<dbReference type="RefSeq" id="WP_143848517.1">
    <property type="nucleotide sequence ID" value="NZ_VLXZ01000005.1"/>
</dbReference>
<proteinExistence type="predicted"/>
<name>A0A553ZYW1_9BACI</name>
<evidence type="ECO:0000313" key="2">
    <source>
        <dbReference type="Proteomes" id="UP000318521"/>
    </source>
</evidence>
<evidence type="ECO:0000313" key="1">
    <source>
        <dbReference type="EMBL" id="TSB46622.1"/>
    </source>
</evidence>
<dbReference type="OrthoDB" id="193997at2"/>
<organism evidence="1 2">
    <name type="scientific">Alkalicoccobacillus porphyridii</name>
    <dbReference type="NCBI Taxonomy" id="2597270"/>
    <lineage>
        <taxon>Bacteria</taxon>
        <taxon>Bacillati</taxon>
        <taxon>Bacillota</taxon>
        <taxon>Bacilli</taxon>
        <taxon>Bacillales</taxon>
        <taxon>Bacillaceae</taxon>
        <taxon>Alkalicoccobacillus</taxon>
    </lineage>
</organism>
<accession>A0A553ZYW1</accession>
<dbReference type="Proteomes" id="UP000318521">
    <property type="component" value="Unassembled WGS sequence"/>
</dbReference>
<dbReference type="Gene3D" id="3.40.50.300">
    <property type="entry name" value="P-loop containing nucleotide triphosphate hydrolases"/>
    <property type="match status" value="1"/>
</dbReference>
<keyword evidence="2" id="KW-1185">Reference proteome</keyword>
<dbReference type="InterPro" id="IPR027417">
    <property type="entry name" value="P-loop_NTPase"/>
</dbReference>
<reference evidence="1 2" key="1">
    <citation type="submission" date="2019-07" db="EMBL/GenBank/DDBJ databases">
        <authorList>
            <person name="Park Y.J."/>
            <person name="Jeong S.E."/>
            <person name="Jung H.S."/>
        </authorList>
    </citation>
    <scope>NUCLEOTIDE SEQUENCE [LARGE SCALE GENOMIC DNA]</scope>
    <source>
        <strain evidence="2">P16(2019)</strain>
    </source>
</reference>
<gene>
    <name evidence="1" type="ORF">FN960_09710</name>
</gene>
<comment type="caution">
    <text evidence="1">The sequence shown here is derived from an EMBL/GenBank/DDBJ whole genome shotgun (WGS) entry which is preliminary data.</text>
</comment>